<dbReference type="FunFam" id="3.30.160.60:FF:001954">
    <property type="entry name" value="Zinc finger protein 787"/>
    <property type="match status" value="1"/>
</dbReference>
<keyword evidence="17" id="KW-1185">Reference proteome</keyword>
<dbReference type="GO" id="GO:0008270">
    <property type="term" value="F:zinc ion binding"/>
    <property type="evidence" value="ECO:0007669"/>
    <property type="project" value="UniProtKB-KW"/>
</dbReference>
<feature type="compositionally biased region" description="Basic and acidic residues" evidence="14">
    <location>
        <begin position="417"/>
        <end position="428"/>
    </location>
</feature>
<dbReference type="PROSITE" id="PS00028">
    <property type="entry name" value="ZINC_FINGER_C2H2_1"/>
    <property type="match status" value="5"/>
</dbReference>
<feature type="region of interest" description="Disordered" evidence="14">
    <location>
        <begin position="403"/>
        <end position="464"/>
    </location>
</feature>
<comment type="similarity">
    <text evidence="3">Belongs to the krueppel C2H2-type zinc-finger protein family.</text>
</comment>
<dbReference type="PROSITE" id="PS50157">
    <property type="entry name" value="ZINC_FINGER_C2H2_2"/>
    <property type="match status" value="5"/>
</dbReference>
<dbReference type="Proteomes" id="UP001152622">
    <property type="component" value="Chromosome 19"/>
</dbReference>
<dbReference type="EMBL" id="JAINUF010000019">
    <property type="protein sequence ID" value="KAJ8337300.1"/>
    <property type="molecule type" value="Genomic_DNA"/>
</dbReference>
<dbReference type="OrthoDB" id="8949301at2759"/>
<evidence type="ECO:0000259" key="15">
    <source>
        <dbReference type="PROSITE" id="PS50157"/>
    </source>
</evidence>
<dbReference type="InterPro" id="IPR036236">
    <property type="entry name" value="Znf_C2H2_sf"/>
</dbReference>
<feature type="domain" description="C2H2-type" evidence="15">
    <location>
        <begin position="770"/>
        <end position="797"/>
    </location>
</feature>
<comment type="caution">
    <text evidence="16">The sequence shown here is derived from an EMBL/GenBank/DDBJ whole genome shotgun (WGS) entry which is preliminary data.</text>
</comment>
<dbReference type="InterPro" id="IPR013087">
    <property type="entry name" value="Znf_C2H2_type"/>
</dbReference>
<reference evidence="16" key="1">
    <citation type="journal article" date="2023" name="Science">
        <title>Genome structures resolve the early diversification of teleost fishes.</title>
        <authorList>
            <person name="Parey E."/>
            <person name="Louis A."/>
            <person name="Montfort J."/>
            <person name="Bouchez O."/>
            <person name="Roques C."/>
            <person name="Iampietro C."/>
            <person name="Lluch J."/>
            <person name="Castinel A."/>
            <person name="Donnadieu C."/>
            <person name="Desvignes T."/>
            <person name="Floi Bucao C."/>
            <person name="Jouanno E."/>
            <person name="Wen M."/>
            <person name="Mejri S."/>
            <person name="Dirks R."/>
            <person name="Jansen H."/>
            <person name="Henkel C."/>
            <person name="Chen W.J."/>
            <person name="Zahm M."/>
            <person name="Cabau C."/>
            <person name="Klopp C."/>
            <person name="Thompson A.W."/>
            <person name="Robinson-Rechavi M."/>
            <person name="Braasch I."/>
            <person name="Lecointre G."/>
            <person name="Bobe J."/>
            <person name="Postlethwait J.H."/>
            <person name="Berthelot C."/>
            <person name="Roest Crollius H."/>
            <person name="Guiguen Y."/>
        </authorList>
    </citation>
    <scope>NUCLEOTIDE SEQUENCE</scope>
    <source>
        <strain evidence="16">WJC10195</strain>
    </source>
</reference>
<evidence type="ECO:0000256" key="6">
    <source>
        <dbReference type="ARBA" id="ARBA00022771"/>
    </source>
</evidence>
<evidence type="ECO:0000256" key="4">
    <source>
        <dbReference type="ARBA" id="ARBA00022723"/>
    </source>
</evidence>
<feature type="domain" description="C2H2-type" evidence="15">
    <location>
        <begin position="742"/>
        <end position="769"/>
    </location>
</feature>
<dbReference type="PANTHER" id="PTHR16515:SF49">
    <property type="entry name" value="GASTRULA ZINC FINGER PROTEIN XLCGF49.1-LIKE-RELATED"/>
    <property type="match status" value="1"/>
</dbReference>
<keyword evidence="11" id="KW-0539">Nucleus</keyword>
<feature type="region of interest" description="Disordered" evidence="14">
    <location>
        <begin position="146"/>
        <end position="175"/>
    </location>
</feature>
<dbReference type="PANTHER" id="PTHR16515">
    <property type="entry name" value="PR DOMAIN ZINC FINGER PROTEIN"/>
    <property type="match status" value="1"/>
</dbReference>
<evidence type="ECO:0000256" key="3">
    <source>
        <dbReference type="ARBA" id="ARBA00006991"/>
    </source>
</evidence>
<feature type="region of interest" description="Disordered" evidence="14">
    <location>
        <begin position="352"/>
        <end position="374"/>
    </location>
</feature>
<sequence>MSSISSFHTQLASIMDVLTKAAVAEMCEIVDNGYAVLHLEISRSQKENKALKKKLHMLELRIARGSDDRIVRASSANSVQICDELRQTTPRKDEYFNIYTNAWDNGEHRTVDEDDTLPSTTDRSADKEKMRPESLLIKMEKLEEDFENRKPQGGENINEEKALESDGGERATIADSETESAMGIEELSEQRSTRHSVWEDSGLDTVLKAEPEMSRSQKENEALKRKLSLQTMELRIAKEARFPSAEIAFNSQLDISPWRDGMPTVDDDTQVHTKSNESADTVEVRRQSVHIKKETLEEDLENSLQGGLRIRQKNDGYAVLRLEISRSEKENQTLKRKLQMLELMAVRGYAEAGPRETSAANSRPDGPQAFDGSRGTERENLFAAAERAFGSQLGVSLWKDGEPTAVDEEDTSLASPMRDECSDLEEGRSQSLLIKEETLEEDLENGRAQEAVESDGGERAPIVDTQTSPAIGKEQLTDQHCTRHSVWEDGGLDTVLKAEPEIDTVNLEAENGAGRLNILDYEDIIHERSAQMPFTTHGIPEKDKEEAACSYPVESDSENLSVHSELLSGKSLSSLGSLDMKREDEAIDPELLKVEAEIRSAWSKEIMSGVSSSQHSYYGKDWESDELLLESDANVCTSQTEMVVRDNIADIRSNALSMNGWAPYDKSSGASRISETHSTNAREERFICTCCGKSFTCQSVFEAHQRTHVVEKPFNCSQCGKRFAQLSNLITHRRVHTGEKPYSCTHCGKQFAQSRYLVTHLRIHTGEKPFSCTHCGKRFAQSNNLVRHQSVHTGKKPFRCSQCGKSFTTSSHRKRHESVHIGGRPYTCTL</sequence>
<feature type="domain" description="C2H2-type" evidence="15">
    <location>
        <begin position="714"/>
        <end position="741"/>
    </location>
</feature>
<comment type="function">
    <text evidence="1">May be involved in transcriptional regulation.</text>
</comment>
<evidence type="ECO:0000256" key="13">
    <source>
        <dbReference type="SAM" id="Coils"/>
    </source>
</evidence>
<evidence type="ECO:0000313" key="17">
    <source>
        <dbReference type="Proteomes" id="UP001152622"/>
    </source>
</evidence>
<keyword evidence="10" id="KW-0804">Transcription</keyword>
<dbReference type="GO" id="GO:0003677">
    <property type="term" value="F:DNA binding"/>
    <property type="evidence" value="ECO:0007669"/>
    <property type="project" value="UniProtKB-KW"/>
</dbReference>
<keyword evidence="7" id="KW-0862">Zinc</keyword>
<evidence type="ECO:0000256" key="12">
    <source>
        <dbReference type="PROSITE-ProRule" id="PRU00042"/>
    </source>
</evidence>
<dbReference type="FunFam" id="3.30.160.60:FF:000097">
    <property type="entry name" value="Zinc finger protein"/>
    <property type="match status" value="1"/>
</dbReference>
<evidence type="ECO:0000313" key="16">
    <source>
        <dbReference type="EMBL" id="KAJ8337300.1"/>
    </source>
</evidence>
<evidence type="ECO:0000256" key="11">
    <source>
        <dbReference type="ARBA" id="ARBA00023242"/>
    </source>
</evidence>
<dbReference type="AlphaFoldDB" id="A0A9Q1EEH9"/>
<evidence type="ECO:0000256" key="10">
    <source>
        <dbReference type="ARBA" id="ARBA00023163"/>
    </source>
</evidence>
<evidence type="ECO:0000256" key="8">
    <source>
        <dbReference type="ARBA" id="ARBA00023015"/>
    </source>
</evidence>
<dbReference type="GO" id="GO:0005634">
    <property type="term" value="C:nucleus"/>
    <property type="evidence" value="ECO:0007669"/>
    <property type="project" value="UniProtKB-SubCell"/>
</dbReference>
<dbReference type="Pfam" id="PF00096">
    <property type="entry name" value="zf-C2H2"/>
    <property type="match status" value="4"/>
</dbReference>
<dbReference type="FunFam" id="3.30.160.60:FF:000759">
    <property type="entry name" value="zinc finger protein 16"/>
    <property type="match status" value="1"/>
</dbReference>
<organism evidence="16 17">
    <name type="scientific">Synaphobranchus kaupii</name>
    <name type="common">Kaup's arrowtooth eel</name>
    <dbReference type="NCBI Taxonomy" id="118154"/>
    <lineage>
        <taxon>Eukaryota</taxon>
        <taxon>Metazoa</taxon>
        <taxon>Chordata</taxon>
        <taxon>Craniata</taxon>
        <taxon>Vertebrata</taxon>
        <taxon>Euteleostomi</taxon>
        <taxon>Actinopterygii</taxon>
        <taxon>Neopterygii</taxon>
        <taxon>Teleostei</taxon>
        <taxon>Anguilliformes</taxon>
        <taxon>Synaphobranchidae</taxon>
        <taxon>Synaphobranchus</taxon>
    </lineage>
</organism>
<comment type="subcellular location">
    <subcellularLocation>
        <location evidence="2">Nucleus</location>
    </subcellularLocation>
</comment>
<keyword evidence="8" id="KW-0805">Transcription regulation</keyword>
<keyword evidence="5" id="KW-0677">Repeat</keyword>
<dbReference type="FunFam" id="3.30.160.60:FF:000478">
    <property type="entry name" value="Zinc finger protein 133"/>
    <property type="match status" value="1"/>
</dbReference>
<keyword evidence="6 12" id="KW-0863">Zinc-finger</keyword>
<evidence type="ECO:0000256" key="2">
    <source>
        <dbReference type="ARBA" id="ARBA00004123"/>
    </source>
</evidence>
<feature type="domain" description="C2H2-type" evidence="15">
    <location>
        <begin position="686"/>
        <end position="713"/>
    </location>
</feature>
<evidence type="ECO:0000256" key="5">
    <source>
        <dbReference type="ARBA" id="ARBA00022737"/>
    </source>
</evidence>
<evidence type="ECO:0000256" key="14">
    <source>
        <dbReference type="SAM" id="MobiDB-lite"/>
    </source>
</evidence>
<feature type="compositionally biased region" description="Basic and acidic residues" evidence="14">
    <location>
        <begin position="123"/>
        <end position="132"/>
    </location>
</feature>
<keyword evidence="4" id="KW-0479">Metal-binding</keyword>
<keyword evidence="13" id="KW-0175">Coiled coil</keyword>
<accession>A0A9Q1EEH9</accession>
<name>A0A9Q1EEH9_SYNKA</name>
<feature type="compositionally biased region" description="Basic and acidic residues" evidence="14">
    <location>
        <begin position="147"/>
        <end position="169"/>
    </location>
</feature>
<feature type="region of interest" description="Disordered" evidence="14">
    <location>
        <begin position="108"/>
        <end position="134"/>
    </location>
</feature>
<feature type="domain" description="C2H2-type" evidence="15">
    <location>
        <begin position="798"/>
        <end position="825"/>
    </location>
</feature>
<gene>
    <name evidence="16" type="ORF">SKAU_G00385200</name>
</gene>
<dbReference type="GO" id="GO:0010468">
    <property type="term" value="P:regulation of gene expression"/>
    <property type="evidence" value="ECO:0007669"/>
    <property type="project" value="TreeGrafter"/>
</dbReference>
<protein>
    <recommendedName>
        <fullName evidence="15">C2H2-type domain-containing protein</fullName>
    </recommendedName>
</protein>
<dbReference type="SUPFAM" id="SSF57667">
    <property type="entry name" value="beta-beta-alpha zinc fingers"/>
    <property type="match status" value="3"/>
</dbReference>
<dbReference type="SMART" id="SM00355">
    <property type="entry name" value="ZnF_C2H2"/>
    <property type="match status" value="5"/>
</dbReference>
<dbReference type="InterPro" id="IPR050331">
    <property type="entry name" value="Zinc_finger"/>
</dbReference>
<feature type="coiled-coil region" evidence="13">
    <location>
        <begin position="317"/>
        <end position="344"/>
    </location>
</feature>
<proteinExistence type="inferred from homology"/>
<evidence type="ECO:0000256" key="9">
    <source>
        <dbReference type="ARBA" id="ARBA00023125"/>
    </source>
</evidence>
<dbReference type="Gene3D" id="3.30.160.60">
    <property type="entry name" value="Classic Zinc Finger"/>
    <property type="match status" value="5"/>
</dbReference>
<keyword evidence="9" id="KW-0238">DNA-binding</keyword>
<dbReference type="FunFam" id="3.30.160.60:FF:000100">
    <property type="entry name" value="Zinc finger 45-like"/>
    <property type="match status" value="1"/>
</dbReference>
<evidence type="ECO:0000256" key="7">
    <source>
        <dbReference type="ARBA" id="ARBA00022833"/>
    </source>
</evidence>
<evidence type="ECO:0000256" key="1">
    <source>
        <dbReference type="ARBA" id="ARBA00003767"/>
    </source>
</evidence>